<dbReference type="SUPFAM" id="SSF52540">
    <property type="entry name" value="P-loop containing nucleoside triphosphate hydrolases"/>
    <property type="match status" value="1"/>
</dbReference>
<feature type="domain" description="AAA" evidence="1">
    <location>
        <begin position="3"/>
        <end position="178"/>
    </location>
</feature>
<dbReference type="Gene3D" id="3.40.50.300">
    <property type="entry name" value="P-loop containing nucleotide triphosphate hydrolases"/>
    <property type="match status" value="1"/>
</dbReference>
<protein>
    <submittedName>
        <fullName evidence="2">ParA family protein</fullName>
    </submittedName>
</protein>
<dbReference type="AlphaFoldDB" id="A0A7V3ZW05"/>
<comment type="caution">
    <text evidence="2">The sequence shown here is derived from an EMBL/GenBank/DDBJ whole genome shotgun (WGS) entry which is preliminary data.</text>
</comment>
<dbReference type="CDD" id="cd02042">
    <property type="entry name" value="ParAB_family"/>
    <property type="match status" value="1"/>
</dbReference>
<gene>
    <name evidence="2" type="ORF">ENU74_04820</name>
</gene>
<dbReference type="PANTHER" id="PTHR13696">
    <property type="entry name" value="P-LOOP CONTAINING NUCLEOSIDE TRIPHOSPHATE HYDROLASE"/>
    <property type="match status" value="1"/>
</dbReference>
<dbReference type="Pfam" id="PF13614">
    <property type="entry name" value="AAA_31"/>
    <property type="match status" value="1"/>
</dbReference>
<name>A0A7V3ZW05_UNCW3</name>
<proteinExistence type="predicted"/>
<sequence>MGKTIAIANQKGGVGKTTTAINLSAALSMRKEKILLCDIDPQAHATLGLGIDKKNLKFSVYDLLLKKANIHQIIITNIFENLDLLPANIHLAGCEVELPFIENREFLLRNSLEEVKTDYSFIIIDCPPSLGILTINGLVASDSVLIPVQPEYYALEGISRLLDTINLVKKNLNPYLRIEGILITMYQSRLNLTKQVEEELRNFFKELVFQTVIPRSVRLAEAPSFGKTIFQYDITSLGAQAYLQLASEILNHQEKKDEA</sequence>
<dbReference type="PIRSF" id="PIRSF009320">
    <property type="entry name" value="Nuc_binding_HP_1000"/>
    <property type="match status" value="1"/>
</dbReference>
<dbReference type="InterPro" id="IPR025669">
    <property type="entry name" value="AAA_dom"/>
</dbReference>
<organism evidence="2">
    <name type="scientific">candidate division WOR-3 bacterium</name>
    <dbReference type="NCBI Taxonomy" id="2052148"/>
    <lineage>
        <taxon>Bacteria</taxon>
        <taxon>Bacteria division WOR-3</taxon>
    </lineage>
</organism>
<dbReference type="FunFam" id="3.40.50.300:FF:000285">
    <property type="entry name" value="Sporulation initiation inhibitor Soj"/>
    <property type="match status" value="1"/>
</dbReference>
<reference evidence="2" key="1">
    <citation type="journal article" date="2020" name="mSystems">
        <title>Genome- and Community-Level Interaction Insights into Carbon Utilization and Element Cycling Functions of Hydrothermarchaeota in Hydrothermal Sediment.</title>
        <authorList>
            <person name="Zhou Z."/>
            <person name="Liu Y."/>
            <person name="Xu W."/>
            <person name="Pan J."/>
            <person name="Luo Z.H."/>
            <person name="Li M."/>
        </authorList>
    </citation>
    <scope>NUCLEOTIDE SEQUENCE [LARGE SCALE GENOMIC DNA]</scope>
    <source>
        <strain evidence="2">SpSt-697</strain>
    </source>
</reference>
<evidence type="ECO:0000259" key="1">
    <source>
        <dbReference type="Pfam" id="PF13614"/>
    </source>
</evidence>
<dbReference type="InterPro" id="IPR050678">
    <property type="entry name" value="DNA_Partitioning_ATPase"/>
</dbReference>
<dbReference type="PANTHER" id="PTHR13696:SF52">
    <property type="entry name" value="PARA FAMILY PROTEIN CT_582"/>
    <property type="match status" value="1"/>
</dbReference>
<accession>A0A7V3ZW05</accession>
<evidence type="ECO:0000313" key="2">
    <source>
        <dbReference type="EMBL" id="HGK63894.1"/>
    </source>
</evidence>
<dbReference type="EMBL" id="DTDR01000120">
    <property type="protein sequence ID" value="HGK63894.1"/>
    <property type="molecule type" value="Genomic_DNA"/>
</dbReference>
<dbReference type="InterPro" id="IPR027417">
    <property type="entry name" value="P-loop_NTPase"/>
</dbReference>